<organism evidence="2 3">
    <name type="scientific">Candidatus Brevundimonas colombiensis</name>
    <dbReference type="NCBI Taxonomy" id="3121376"/>
    <lineage>
        <taxon>Bacteria</taxon>
        <taxon>Pseudomonadati</taxon>
        <taxon>Pseudomonadota</taxon>
        <taxon>Alphaproteobacteria</taxon>
        <taxon>Caulobacterales</taxon>
        <taxon>Caulobacteraceae</taxon>
        <taxon>Brevundimonas</taxon>
    </lineage>
</organism>
<protein>
    <recommendedName>
        <fullName evidence="4">Lipoprotein</fullName>
    </recommendedName>
</protein>
<reference evidence="2" key="1">
    <citation type="submission" date="2023-03" db="EMBL/GenBank/DDBJ databases">
        <title>Andean soil-derived lignocellulolytic bacterial consortium as a source of novel taxa and putative plastic-active enzymes.</title>
        <authorList>
            <person name="Diaz-Garcia L."/>
            <person name="Chuvochina M."/>
            <person name="Feuerriegel G."/>
            <person name="Bunk B."/>
            <person name="Sproer C."/>
            <person name="Streit W.R."/>
            <person name="Rodriguez L.M."/>
            <person name="Overmann J."/>
            <person name="Jimenez D.J."/>
        </authorList>
    </citation>
    <scope>NUCLEOTIDE SEQUENCE</scope>
    <source>
        <strain evidence="2">MAG 833</strain>
    </source>
</reference>
<dbReference type="EMBL" id="CP119326">
    <property type="protein sequence ID" value="WEK38759.1"/>
    <property type="molecule type" value="Genomic_DNA"/>
</dbReference>
<accession>A0AAJ5WYR6</accession>
<name>A0AAJ5WYR6_9CAUL</name>
<feature type="chain" id="PRO_5042599982" description="Lipoprotein" evidence="1">
    <location>
        <begin position="18"/>
        <end position="167"/>
    </location>
</feature>
<keyword evidence="1" id="KW-0732">Signal</keyword>
<proteinExistence type="predicted"/>
<dbReference type="AlphaFoldDB" id="A0AAJ5WYR6"/>
<gene>
    <name evidence="2" type="ORF">P0Y50_09370</name>
</gene>
<dbReference type="PROSITE" id="PS51257">
    <property type="entry name" value="PROKAR_LIPOPROTEIN"/>
    <property type="match status" value="1"/>
</dbReference>
<sequence length="167" mass="17672">MRLSRLIPSLIAVSALAACATHAPAPSMDTTAAEGAPAATAGLDWFMNRDGPEASLAYGVANSDEVKLHLLCRAGTGALEITAASEKPAREIHLESGGDTERYAATSEPAVVHEGELLTARAKTRDPVFQRFRRLGWIAAWADDARELYVAHPAAKAGIEQFFAVCG</sequence>
<evidence type="ECO:0008006" key="4">
    <source>
        <dbReference type="Google" id="ProtNLM"/>
    </source>
</evidence>
<evidence type="ECO:0000313" key="2">
    <source>
        <dbReference type="EMBL" id="WEK38759.1"/>
    </source>
</evidence>
<evidence type="ECO:0000256" key="1">
    <source>
        <dbReference type="SAM" id="SignalP"/>
    </source>
</evidence>
<evidence type="ECO:0000313" key="3">
    <source>
        <dbReference type="Proteomes" id="UP001213664"/>
    </source>
</evidence>
<feature type="signal peptide" evidence="1">
    <location>
        <begin position="1"/>
        <end position="17"/>
    </location>
</feature>
<dbReference type="Proteomes" id="UP001213664">
    <property type="component" value="Chromosome"/>
</dbReference>